<gene>
    <name evidence="1" type="ORF">GPECTOR_84g312</name>
</gene>
<proteinExistence type="predicted"/>
<evidence type="ECO:0000313" key="2">
    <source>
        <dbReference type="Proteomes" id="UP000075714"/>
    </source>
</evidence>
<dbReference type="EMBL" id="LSYV01000085">
    <property type="protein sequence ID" value="KXZ43636.1"/>
    <property type="molecule type" value="Genomic_DNA"/>
</dbReference>
<organism evidence="1 2">
    <name type="scientific">Gonium pectorale</name>
    <name type="common">Green alga</name>
    <dbReference type="NCBI Taxonomy" id="33097"/>
    <lineage>
        <taxon>Eukaryota</taxon>
        <taxon>Viridiplantae</taxon>
        <taxon>Chlorophyta</taxon>
        <taxon>core chlorophytes</taxon>
        <taxon>Chlorophyceae</taxon>
        <taxon>CS clade</taxon>
        <taxon>Chlamydomonadales</taxon>
        <taxon>Volvocaceae</taxon>
        <taxon>Gonium</taxon>
    </lineage>
</organism>
<keyword evidence="2" id="KW-1185">Reference proteome</keyword>
<comment type="caution">
    <text evidence="1">The sequence shown here is derived from an EMBL/GenBank/DDBJ whole genome shotgun (WGS) entry which is preliminary data.</text>
</comment>
<evidence type="ECO:0008006" key="3">
    <source>
        <dbReference type="Google" id="ProtNLM"/>
    </source>
</evidence>
<protein>
    <recommendedName>
        <fullName evidence="3">Chitin-binding type-2 domain-containing protein</fullName>
    </recommendedName>
</protein>
<sequence length="140" mass="14814">MAIVTALSGGIRSAVCPRIDTGLYGEAMPLLAPPGCPCNYTANAAFNRCPAGYICSRQAARSVPNDYFFEPSWEQMQAACVPCVQGQYCPDGSLGEADEVDKYDCPAGLFCPTPAEQSACPAGAYCPPRSTQPTSCTHFE</sequence>
<evidence type="ECO:0000313" key="1">
    <source>
        <dbReference type="EMBL" id="KXZ43636.1"/>
    </source>
</evidence>
<dbReference type="OrthoDB" id="439917at2759"/>
<dbReference type="Proteomes" id="UP000075714">
    <property type="component" value="Unassembled WGS sequence"/>
</dbReference>
<reference evidence="2" key="1">
    <citation type="journal article" date="2016" name="Nat. Commun.">
        <title>The Gonium pectorale genome demonstrates co-option of cell cycle regulation during the evolution of multicellularity.</title>
        <authorList>
            <person name="Hanschen E.R."/>
            <person name="Marriage T.N."/>
            <person name="Ferris P.J."/>
            <person name="Hamaji T."/>
            <person name="Toyoda A."/>
            <person name="Fujiyama A."/>
            <person name="Neme R."/>
            <person name="Noguchi H."/>
            <person name="Minakuchi Y."/>
            <person name="Suzuki M."/>
            <person name="Kawai-Toyooka H."/>
            <person name="Smith D.R."/>
            <person name="Sparks H."/>
            <person name="Anderson J."/>
            <person name="Bakaric R."/>
            <person name="Luria V."/>
            <person name="Karger A."/>
            <person name="Kirschner M.W."/>
            <person name="Durand P.M."/>
            <person name="Michod R.E."/>
            <person name="Nozaki H."/>
            <person name="Olson B.J."/>
        </authorList>
    </citation>
    <scope>NUCLEOTIDE SEQUENCE [LARGE SCALE GENOMIC DNA]</scope>
    <source>
        <strain evidence="2">NIES-2863</strain>
    </source>
</reference>
<dbReference type="AlphaFoldDB" id="A0A150G189"/>
<accession>A0A150G189</accession>
<name>A0A150G189_GONPE</name>